<dbReference type="InterPro" id="IPR003959">
    <property type="entry name" value="ATPase_AAA_core"/>
</dbReference>
<evidence type="ECO:0000256" key="3">
    <source>
        <dbReference type="ARBA" id="ARBA00022840"/>
    </source>
</evidence>
<proteinExistence type="inferred from homology"/>
<keyword evidence="1" id="KW-0677">Repeat</keyword>
<dbReference type="PROSITE" id="PS00870">
    <property type="entry name" value="CLPAB_1"/>
    <property type="match status" value="1"/>
</dbReference>
<dbReference type="Pfam" id="PF17871">
    <property type="entry name" value="AAA_lid_9"/>
    <property type="match status" value="1"/>
</dbReference>
<dbReference type="InterPro" id="IPR001270">
    <property type="entry name" value="ClpA/B"/>
</dbReference>
<dbReference type="GO" id="GO:0016887">
    <property type="term" value="F:ATP hydrolysis activity"/>
    <property type="evidence" value="ECO:0007669"/>
    <property type="project" value="InterPro"/>
</dbReference>
<dbReference type="Pfam" id="PF00004">
    <property type="entry name" value="AAA"/>
    <property type="match status" value="1"/>
</dbReference>
<dbReference type="InterPro" id="IPR041546">
    <property type="entry name" value="ClpA/ClpB_AAA_lid"/>
</dbReference>
<dbReference type="InterPro" id="IPR036628">
    <property type="entry name" value="Clp_N_dom_sf"/>
</dbReference>
<dbReference type="Pfam" id="PF07724">
    <property type="entry name" value="AAA_2"/>
    <property type="match status" value="1"/>
</dbReference>
<evidence type="ECO:0000313" key="7">
    <source>
        <dbReference type="EnsemblMetazoa" id="GMOY001859-PA"/>
    </source>
</evidence>
<organism evidence="7 8">
    <name type="scientific">Glossina morsitans morsitans</name>
    <name type="common">Savannah tsetse fly</name>
    <dbReference type="NCBI Taxonomy" id="37546"/>
    <lineage>
        <taxon>Eukaryota</taxon>
        <taxon>Metazoa</taxon>
        <taxon>Ecdysozoa</taxon>
        <taxon>Arthropoda</taxon>
        <taxon>Hexapoda</taxon>
        <taxon>Insecta</taxon>
        <taxon>Pterygota</taxon>
        <taxon>Neoptera</taxon>
        <taxon>Endopterygota</taxon>
        <taxon>Diptera</taxon>
        <taxon>Brachycera</taxon>
        <taxon>Muscomorpha</taxon>
        <taxon>Hippoboscoidea</taxon>
        <taxon>Glossinidae</taxon>
        <taxon>Glossina</taxon>
    </lineage>
</organism>
<dbReference type="EMBL" id="CCAG010004010">
    <property type="status" value="NOT_ANNOTATED_CDS"/>
    <property type="molecule type" value="Genomic_DNA"/>
</dbReference>
<evidence type="ECO:0000256" key="5">
    <source>
        <dbReference type="RuleBase" id="RU004432"/>
    </source>
</evidence>
<dbReference type="InterPro" id="IPR028299">
    <property type="entry name" value="ClpA/B_CS2"/>
</dbReference>
<dbReference type="CDD" id="cd00009">
    <property type="entry name" value="AAA"/>
    <property type="match status" value="1"/>
</dbReference>
<keyword evidence="3 5" id="KW-0067">ATP-binding</keyword>
<dbReference type="Pfam" id="PF02861">
    <property type="entry name" value="Clp_N"/>
    <property type="match status" value="1"/>
</dbReference>
<dbReference type="SUPFAM" id="SSF52540">
    <property type="entry name" value="P-loop containing nucleoside triphosphate hydrolases"/>
    <property type="match status" value="2"/>
</dbReference>
<keyword evidence="4 5" id="KW-0143">Chaperone</keyword>
<dbReference type="EnsemblMetazoa" id="GMOY001859-RA">
    <property type="protein sequence ID" value="GMOY001859-PA"/>
    <property type="gene ID" value="GMOY001859"/>
</dbReference>
<dbReference type="STRING" id="37546.A0A1B0FE32"/>
<keyword evidence="2 5" id="KW-0547">Nucleotide-binding</keyword>
<accession>A0A1B0FE32</accession>
<feature type="domain" description="AAA+ ATPase" evidence="6">
    <location>
        <begin position="465"/>
        <end position="633"/>
    </location>
</feature>
<dbReference type="Proteomes" id="UP000092444">
    <property type="component" value="Unassembled WGS sequence"/>
</dbReference>
<dbReference type="PANTHER" id="PTHR11638">
    <property type="entry name" value="ATP-DEPENDENT CLP PROTEASE"/>
    <property type="match status" value="1"/>
</dbReference>
<dbReference type="Gene3D" id="1.10.1780.10">
    <property type="entry name" value="Clp, N-terminal domain"/>
    <property type="match status" value="1"/>
</dbReference>
<protein>
    <recommendedName>
        <fullName evidence="6">AAA+ ATPase domain-containing protein</fullName>
    </recommendedName>
</protein>
<evidence type="ECO:0000259" key="6">
    <source>
        <dbReference type="SMART" id="SM00382"/>
    </source>
</evidence>
<dbReference type="PANTHER" id="PTHR11638:SF111">
    <property type="entry name" value="ATP-DEPENDENT CLP PROTEASE ATP-BINDING SUBUNIT CLPA"/>
    <property type="match status" value="1"/>
</dbReference>
<dbReference type="VEuPathDB" id="VectorBase:GMOY001859"/>
<evidence type="ECO:0000256" key="4">
    <source>
        <dbReference type="ARBA" id="ARBA00023186"/>
    </source>
</evidence>
<dbReference type="CDD" id="cd19499">
    <property type="entry name" value="RecA-like_ClpB_Hsp104-like"/>
    <property type="match status" value="1"/>
</dbReference>
<reference evidence="7" key="1">
    <citation type="submission" date="2020-05" db="UniProtKB">
        <authorList>
            <consortium name="EnsemblMetazoa"/>
        </authorList>
    </citation>
    <scope>IDENTIFICATION</scope>
    <source>
        <strain evidence="7">Yale</strain>
    </source>
</reference>
<dbReference type="SMART" id="SM00382">
    <property type="entry name" value="AAA"/>
    <property type="match status" value="2"/>
</dbReference>
<dbReference type="InterPro" id="IPR027417">
    <property type="entry name" value="P-loop_NTPase"/>
</dbReference>
<dbReference type="PROSITE" id="PS00871">
    <property type="entry name" value="CLPAB_2"/>
    <property type="match status" value="1"/>
</dbReference>
<evidence type="ECO:0000256" key="1">
    <source>
        <dbReference type="ARBA" id="ARBA00022737"/>
    </source>
</evidence>
<dbReference type="InterPro" id="IPR003593">
    <property type="entry name" value="AAA+_ATPase"/>
</dbReference>
<dbReference type="Gene3D" id="3.40.50.300">
    <property type="entry name" value="P-loop containing nucleotide triphosphate hydrolases"/>
    <property type="match status" value="2"/>
</dbReference>
<dbReference type="Gene3D" id="1.10.8.60">
    <property type="match status" value="1"/>
</dbReference>
<dbReference type="GO" id="GO:0034605">
    <property type="term" value="P:cellular response to heat"/>
    <property type="evidence" value="ECO:0007669"/>
    <property type="project" value="TreeGrafter"/>
</dbReference>
<dbReference type="GO" id="GO:0005737">
    <property type="term" value="C:cytoplasm"/>
    <property type="evidence" value="ECO:0007669"/>
    <property type="project" value="TreeGrafter"/>
</dbReference>
<dbReference type="InterPro" id="IPR050130">
    <property type="entry name" value="ClpA_ClpB"/>
</dbReference>
<feature type="domain" description="AAA+ ATPase" evidence="6">
    <location>
        <begin position="207"/>
        <end position="352"/>
    </location>
</feature>
<dbReference type="InterPro" id="IPR018368">
    <property type="entry name" value="ClpA/B_CS1"/>
</dbReference>
<comment type="similarity">
    <text evidence="5">Belongs to the ClpA/ClpB family.</text>
</comment>
<dbReference type="SUPFAM" id="SSF81923">
    <property type="entry name" value="Double Clp-N motif"/>
    <property type="match status" value="1"/>
</dbReference>
<keyword evidence="8" id="KW-1185">Reference proteome</keyword>
<dbReference type="PRINTS" id="PR00300">
    <property type="entry name" value="CLPPROTEASEA"/>
</dbReference>
<evidence type="ECO:0000313" key="8">
    <source>
        <dbReference type="Proteomes" id="UP000092444"/>
    </source>
</evidence>
<dbReference type="GO" id="GO:0005524">
    <property type="term" value="F:ATP binding"/>
    <property type="evidence" value="ECO:0007669"/>
    <property type="project" value="UniProtKB-KW"/>
</dbReference>
<name>A0A1B0FE32_GLOMM</name>
<dbReference type="AlphaFoldDB" id="A0A1B0FE32"/>
<evidence type="ECO:0000256" key="2">
    <source>
        <dbReference type="ARBA" id="ARBA00022741"/>
    </source>
</evidence>
<sequence length="640" mass="71266">MISKNLEASLNRALFIASNFNLKYAKVEHLLLALIKDVDVNYVLSRCNIRADEIINMDSILSRCNIKANDNNNIKGFLQSSSELIISGVKPSSMFQCIIHRAIIRAHSLGKKEINGASVLVEILSGQDLYLEDLLQKQSAKDSNLIYHISNMKYSNDIDEYTTNHKVKLDKNNDAPTAMRKLSKKIDYVIGRDYELNRTIEILLRRRKNNPLYIGDPGVGKTTIVEGLVLKIIEGSVPSALRSSIIYALDLGSFLAGTCYRGDFEERIKSIIKAIEVKPGAILFIDEIHTIIGAGSTSGSFLDAGNLLKPALARGTLRCIGATRYREYSASFEKDKALARRFQKINVKESSVNETIKILDGIKHYYEGYHGVYYTKNTIRSAAELSHKYITGRILPDKAVDVIDEAGAYCKLLRNRGKIVNSRDIKNTITRITNVPCGSESDDLQKNLVNSIKIAKSGLRNYNKPLANYLFAGPTGVGKTELAKQLAESMGMNLIRFDMSEYIESHTISRMIGSPRGYVGYDQGGLLTEPVSNNQYSVVLLDEIEEAHSDIYNILLQIMDYGCVTDTYGRKVDFSNIILIMATNAGAAESSKSFVGFGHKKFNTGDSEKAIEQVFSPEFRNRLDAIISFSDLNADIILHI</sequence>
<dbReference type="InterPro" id="IPR004176">
    <property type="entry name" value="Clp_R_N"/>
</dbReference>